<dbReference type="AlphaFoldDB" id="A0A3A4B620"/>
<evidence type="ECO:0000313" key="1">
    <source>
        <dbReference type="EMBL" id="RJL32852.1"/>
    </source>
</evidence>
<dbReference type="GO" id="GO:0032259">
    <property type="term" value="P:methylation"/>
    <property type="evidence" value="ECO:0007669"/>
    <property type="project" value="UniProtKB-KW"/>
</dbReference>
<sequence>MTELNAAREAAPSGVDVNTPSIARVYDFFLDGKDNYASDREVAQALLDIVPEAAIVARANRAVLRRAVRYLVGEAGIRQFLDIGSGLPTAGNVHEIAHEIDPDTRVVYVDNDPIVLVHGRALLADNKTTVVVQADARRPREILEHEATREMLDLDRPVAVLLAGLLHHIEDQDDPKGIAAELRDAVPSGSHLLITHFCDPGDDPLTDPMRAALRAKMSGFVDRRREVIAEFFEGLEMVSPGLVHLHEWRPDAEAQEQDHPLQRFMVAGLARKP</sequence>
<dbReference type="OrthoDB" id="4073278at2"/>
<dbReference type="Pfam" id="PF04672">
    <property type="entry name" value="Methyltransf_19"/>
    <property type="match status" value="1"/>
</dbReference>
<dbReference type="PIRSF" id="PIRSF017393">
    <property type="entry name" value="MTase_SAV2177"/>
    <property type="match status" value="1"/>
</dbReference>
<keyword evidence="1" id="KW-0489">Methyltransferase</keyword>
<dbReference type="GO" id="GO:0008168">
    <property type="term" value="F:methyltransferase activity"/>
    <property type="evidence" value="ECO:0007669"/>
    <property type="project" value="UniProtKB-KW"/>
</dbReference>
<dbReference type="RefSeq" id="WP_119927101.1">
    <property type="nucleotide sequence ID" value="NZ_QZEY01000004.1"/>
</dbReference>
<gene>
    <name evidence="1" type="ORF">D5H75_13160</name>
</gene>
<name>A0A3A4B620_9ACTN</name>
<keyword evidence="2" id="KW-1185">Reference proteome</keyword>
<dbReference type="EMBL" id="QZEY01000004">
    <property type="protein sequence ID" value="RJL32852.1"/>
    <property type="molecule type" value="Genomic_DNA"/>
</dbReference>
<accession>A0A3A4B620</accession>
<evidence type="ECO:0000313" key="2">
    <source>
        <dbReference type="Proteomes" id="UP000265768"/>
    </source>
</evidence>
<protein>
    <submittedName>
        <fullName evidence="1">SAM-dependent methyltransferase</fullName>
    </submittedName>
</protein>
<dbReference type="Gene3D" id="3.40.50.150">
    <property type="entry name" value="Vaccinia Virus protein VP39"/>
    <property type="match status" value="1"/>
</dbReference>
<keyword evidence="1" id="KW-0808">Transferase</keyword>
<proteinExistence type="predicted"/>
<comment type="caution">
    <text evidence="1">The sequence shown here is derived from an EMBL/GenBank/DDBJ whole genome shotgun (WGS) entry which is preliminary data.</text>
</comment>
<organism evidence="1 2">
    <name type="scientific">Bailinhaonella thermotolerans</name>
    <dbReference type="NCBI Taxonomy" id="1070861"/>
    <lineage>
        <taxon>Bacteria</taxon>
        <taxon>Bacillati</taxon>
        <taxon>Actinomycetota</taxon>
        <taxon>Actinomycetes</taxon>
        <taxon>Streptosporangiales</taxon>
        <taxon>Streptosporangiaceae</taxon>
        <taxon>Bailinhaonella</taxon>
    </lineage>
</organism>
<reference evidence="1 2" key="1">
    <citation type="submission" date="2018-09" db="EMBL/GenBank/DDBJ databases">
        <title>YIM 75507 draft genome.</title>
        <authorList>
            <person name="Tang S."/>
            <person name="Feng Y."/>
        </authorList>
    </citation>
    <scope>NUCLEOTIDE SEQUENCE [LARGE SCALE GENOMIC DNA]</scope>
    <source>
        <strain evidence="1 2">YIM 75507</strain>
    </source>
</reference>
<dbReference type="Proteomes" id="UP000265768">
    <property type="component" value="Unassembled WGS sequence"/>
</dbReference>
<dbReference type="InterPro" id="IPR006764">
    <property type="entry name" value="SAM_dep_MeTrfase_SAV2177_type"/>
</dbReference>
<dbReference type="InterPro" id="IPR029063">
    <property type="entry name" value="SAM-dependent_MTases_sf"/>
</dbReference>
<dbReference type="SUPFAM" id="SSF53335">
    <property type="entry name" value="S-adenosyl-L-methionine-dependent methyltransferases"/>
    <property type="match status" value="1"/>
</dbReference>